<comment type="caution">
    <text evidence="1">The sequence shown here is derived from an EMBL/GenBank/DDBJ whole genome shotgun (WGS) entry which is preliminary data.</text>
</comment>
<dbReference type="EMBL" id="PVWO01000436">
    <property type="protein sequence ID" value="PSB48821.1"/>
    <property type="molecule type" value="Genomic_DNA"/>
</dbReference>
<evidence type="ECO:0000313" key="2">
    <source>
        <dbReference type="Proteomes" id="UP000238937"/>
    </source>
</evidence>
<dbReference type="Proteomes" id="UP000238937">
    <property type="component" value="Unassembled WGS sequence"/>
</dbReference>
<proteinExistence type="predicted"/>
<reference evidence="1 2" key="1">
    <citation type="submission" date="2018-03" db="EMBL/GenBank/DDBJ databases">
        <title>The ancient ancestry and fast evolution of plastids.</title>
        <authorList>
            <person name="Moore K.R."/>
            <person name="Magnabosco C."/>
            <person name="Momper L."/>
            <person name="Gold D.A."/>
            <person name="Bosak T."/>
            <person name="Fournier G.P."/>
        </authorList>
    </citation>
    <scope>NUCLEOTIDE SEQUENCE [LARGE SCALE GENOMIC DNA]</scope>
    <source>
        <strain evidence="1 2">CCALA 037</strain>
    </source>
</reference>
<evidence type="ECO:0000313" key="1">
    <source>
        <dbReference type="EMBL" id="PSB48821.1"/>
    </source>
</evidence>
<dbReference type="RefSeq" id="WP_106310730.1">
    <property type="nucleotide sequence ID" value="NZ_PVWO01000436.1"/>
</dbReference>
<organism evidence="1 2">
    <name type="scientific">Chamaesiphon polymorphus CCALA 037</name>
    <dbReference type="NCBI Taxonomy" id="2107692"/>
    <lineage>
        <taxon>Bacteria</taxon>
        <taxon>Bacillati</taxon>
        <taxon>Cyanobacteriota</taxon>
        <taxon>Cyanophyceae</taxon>
        <taxon>Gomontiellales</taxon>
        <taxon>Chamaesiphonaceae</taxon>
        <taxon>Chamaesiphon</taxon>
    </lineage>
</organism>
<dbReference type="AlphaFoldDB" id="A0A2T1FV36"/>
<keyword evidence="2" id="KW-1185">Reference proteome</keyword>
<sequence>MNQSNYKYRVRADYWIDLPTIDNESEIFALKKQIEKFIENESGVTHSISTASKTYQVRVETCVVDIVRQSEVDSTEPTRERVELYDEFDNEWQSVSSNVHQFTEQELDIVLAGLRTLQQRKDCNKIALRYGDLISPDNDKIDRLCEIINFNHR</sequence>
<accession>A0A2T1FV36</accession>
<protein>
    <submittedName>
        <fullName evidence="1">Uncharacterized protein</fullName>
    </submittedName>
</protein>
<name>A0A2T1FV36_9CYAN</name>
<gene>
    <name evidence="1" type="ORF">C7B77_23710</name>
</gene>